<evidence type="ECO:0000313" key="8">
    <source>
        <dbReference type="EnsemblMetazoa" id="Aqu2.1.41617_001"/>
    </source>
</evidence>
<gene>
    <name evidence="8" type="primary">100633285</name>
</gene>
<dbReference type="PANTHER" id="PTHR12297">
    <property type="entry name" value="HYPOXIA-INDUCBILE GENE 1 HIG1 -RELATED"/>
    <property type="match status" value="1"/>
</dbReference>
<dbReference type="OMA" id="MSQIMMR"/>
<accession>A0A1X7VNG8</accession>
<dbReference type="InParanoid" id="A0A1X7VNG8"/>
<keyword evidence="3 6" id="KW-1133">Transmembrane helix</keyword>
<comment type="subcellular location">
    <subcellularLocation>
        <location evidence="1">Mitochondrion membrane</location>
    </subcellularLocation>
</comment>
<evidence type="ECO:0000256" key="6">
    <source>
        <dbReference type="SAM" id="Phobius"/>
    </source>
</evidence>
<dbReference type="EnsemblMetazoa" id="Aqu2.1.41617_001">
    <property type="protein sequence ID" value="Aqu2.1.41617_001"/>
    <property type="gene ID" value="Aqu2.1.41617"/>
</dbReference>
<dbReference type="eggNOG" id="KOG4431">
    <property type="taxonomic scope" value="Eukaryota"/>
</dbReference>
<dbReference type="OrthoDB" id="6604018at2759"/>
<protein>
    <recommendedName>
        <fullName evidence="7">HIG1 domain-containing protein</fullName>
    </recommendedName>
</protein>
<organism evidence="8">
    <name type="scientific">Amphimedon queenslandica</name>
    <name type="common">Sponge</name>
    <dbReference type="NCBI Taxonomy" id="400682"/>
    <lineage>
        <taxon>Eukaryota</taxon>
        <taxon>Metazoa</taxon>
        <taxon>Porifera</taxon>
        <taxon>Demospongiae</taxon>
        <taxon>Heteroscleromorpha</taxon>
        <taxon>Haplosclerida</taxon>
        <taxon>Niphatidae</taxon>
        <taxon>Amphimedon</taxon>
    </lineage>
</organism>
<feature type="transmembrane region" description="Helical" evidence="6">
    <location>
        <begin position="33"/>
        <end position="52"/>
    </location>
</feature>
<reference evidence="8" key="2">
    <citation type="submission" date="2017-05" db="UniProtKB">
        <authorList>
            <consortium name="EnsemblMetazoa"/>
        </authorList>
    </citation>
    <scope>IDENTIFICATION</scope>
</reference>
<dbReference type="GO" id="GO:0031966">
    <property type="term" value="C:mitochondrial membrane"/>
    <property type="evidence" value="ECO:0007669"/>
    <property type="project" value="UniProtKB-SubCell"/>
</dbReference>
<evidence type="ECO:0000313" key="9">
    <source>
        <dbReference type="Proteomes" id="UP000007879"/>
    </source>
</evidence>
<keyword evidence="5 6" id="KW-0472">Membrane</keyword>
<keyword evidence="9" id="KW-1185">Reference proteome</keyword>
<dbReference type="AlphaFoldDB" id="A0A1X7VNG8"/>
<dbReference type="STRING" id="400682.A0A1X7VNG8"/>
<dbReference type="EnsemblMetazoa" id="XM_003383351.3">
    <property type="protein sequence ID" value="XP_003383399.1"/>
    <property type="gene ID" value="LOC100633285"/>
</dbReference>
<dbReference type="Proteomes" id="UP000007879">
    <property type="component" value="Unassembled WGS sequence"/>
</dbReference>
<reference evidence="9" key="1">
    <citation type="journal article" date="2010" name="Nature">
        <title>The Amphimedon queenslandica genome and the evolution of animal complexity.</title>
        <authorList>
            <person name="Srivastava M."/>
            <person name="Simakov O."/>
            <person name="Chapman J."/>
            <person name="Fahey B."/>
            <person name="Gauthier M.E."/>
            <person name="Mitros T."/>
            <person name="Richards G.S."/>
            <person name="Conaco C."/>
            <person name="Dacre M."/>
            <person name="Hellsten U."/>
            <person name="Larroux C."/>
            <person name="Putnam N.H."/>
            <person name="Stanke M."/>
            <person name="Adamska M."/>
            <person name="Darling A."/>
            <person name="Degnan S.M."/>
            <person name="Oakley T.H."/>
            <person name="Plachetzki D.C."/>
            <person name="Zhai Y."/>
            <person name="Adamski M."/>
            <person name="Calcino A."/>
            <person name="Cummins S.F."/>
            <person name="Goodstein D.M."/>
            <person name="Harris C."/>
            <person name="Jackson D.J."/>
            <person name="Leys S.P."/>
            <person name="Shu S."/>
            <person name="Woodcroft B.J."/>
            <person name="Vervoort M."/>
            <person name="Kosik K.S."/>
            <person name="Manning G."/>
            <person name="Degnan B.M."/>
            <person name="Rokhsar D.S."/>
        </authorList>
    </citation>
    <scope>NUCLEOTIDE SEQUENCE [LARGE SCALE GENOMIC DNA]</scope>
</reference>
<dbReference type="KEGG" id="aqu:100633285"/>
<keyword evidence="2 6" id="KW-0812">Transmembrane</keyword>
<dbReference type="Pfam" id="PF04588">
    <property type="entry name" value="HIG_1_N"/>
    <property type="match status" value="1"/>
</dbReference>
<evidence type="ECO:0000256" key="1">
    <source>
        <dbReference type="ARBA" id="ARBA00004325"/>
    </source>
</evidence>
<dbReference type="Gene3D" id="6.10.140.1320">
    <property type="match status" value="1"/>
</dbReference>
<evidence type="ECO:0000256" key="4">
    <source>
        <dbReference type="ARBA" id="ARBA00023128"/>
    </source>
</evidence>
<feature type="transmembrane region" description="Helical" evidence="6">
    <location>
        <begin position="64"/>
        <end position="84"/>
    </location>
</feature>
<dbReference type="PANTHER" id="PTHR12297:SF3">
    <property type="entry name" value="HIG1 DOMAIN FAMILY MEMBER 1A"/>
    <property type="match status" value="1"/>
</dbReference>
<sequence length="89" mass="9754">MSSEGPSHKRWVPPPRPVVEESKFWRKAKQNPLVPIGCIGTVGVLCMGLLSFKRGNVVMSQKMMRLRVLFQGGTVLALVGGIALEAKNH</sequence>
<dbReference type="PROSITE" id="PS51503">
    <property type="entry name" value="HIG1"/>
    <property type="match status" value="1"/>
</dbReference>
<evidence type="ECO:0000256" key="5">
    <source>
        <dbReference type="ARBA" id="ARBA00023136"/>
    </source>
</evidence>
<keyword evidence="4" id="KW-0496">Mitochondrion</keyword>
<dbReference type="FunCoup" id="A0A1X7VNG8">
    <property type="interactions" value="102"/>
</dbReference>
<feature type="domain" description="HIG1" evidence="7">
    <location>
        <begin position="1"/>
        <end position="89"/>
    </location>
</feature>
<dbReference type="InterPro" id="IPR007667">
    <property type="entry name" value="Hypoxia_induced_domain"/>
</dbReference>
<evidence type="ECO:0000259" key="7">
    <source>
        <dbReference type="PROSITE" id="PS51503"/>
    </source>
</evidence>
<proteinExistence type="predicted"/>
<evidence type="ECO:0000256" key="3">
    <source>
        <dbReference type="ARBA" id="ARBA00022989"/>
    </source>
</evidence>
<name>A0A1X7VNG8_AMPQE</name>
<evidence type="ECO:0000256" key="2">
    <source>
        <dbReference type="ARBA" id="ARBA00022692"/>
    </source>
</evidence>
<dbReference type="InterPro" id="IPR050355">
    <property type="entry name" value="RCF1"/>
</dbReference>